<feature type="compositionally biased region" description="Basic and acidic residues" evidence="1">
    <location>
        <begin position="61"/>
        <end position="77"/>
    </location>
</feature>
<gene>
    <name evidence="2" type="ORF">SAMN05216174_1133</name>
</gene>
<dbReference type="EMBL" id="FMZZ01000013">
    <property type="protein sequence ID" value="SDD54949.1"/>
    <property type="molecule type" value="Genomic_DNA"/>
</dbReference>
<dbReference type="STRING" id="1271860.SAMN05216174_1133"/>
<evidence type="ECO:0000256" key="1">
    <source>
        <dbReference type="SAM" id="MobiDB-lite"/>
    </source>
</evidence>
<proteinExistence type="predicted"/>
<evidence type="ECO:0000313" key="2">
    <source>
        <dbReference type="EMBL" id="SDD54949.1"/>
    </source>
</evidence>
<accession>A0A1G6VMY5</accession>
<dbReference type="AlphaFoldDB" id="A0A1G6VMY5"/>
<sequence length="77" mass="8799">MAERSRHPKKDVERALSRAEANQLKVEQNTNRGHKWGDVGCQDTDHAKKSVWSTPRNPGNHAKDLDKYTDGHKDHGR</sequence>
<keyword evidence="3" id="KW-1185">Reference proteome</keyword>
<organism evidence="2 3">
    <name type="scientific">Actinokineospora iranica</name>
    <dbReference type="NCBI Taxonomy" id="1271860"/>
    <lineage>
        <taxon>Bacteria</taxon>
        <taxon>Bacillati</taxon>
        <taxon>Actinomycetota</taxon>
        <taxon>Actinomycetes</taxon>
        <taxon>Pseudonocardiales</taxon>
        <taxon>Pseudonocardiaceae</taxon>
        <taxon>Actinokineospora</taxon>
    </lineage>
</organism>
<name>A0A1G6VMY5_9PSEU</name>
<feature type="region of interest" description="Disordered" evidence="1">
    <location>
        <begin position="1"/>
        <end position="77"/>
    </location>
</feature>
<dbReference type="Proteomes" id="UP000199501">
    <property type="component" value="Unassembled WGS sequence"/>
</dbReference>
<evidence type="ECO:0000313" key="3">
    <source>
        <dbReference type="Proteomes" id="UP000199501"/>
    </source>
</evidence>
<reference evidence="3" key="1">
    <citation type="submission" date="2016-10" db="EMBL/GenBank/DDBJ databases">
        <authorList>
            <person name="Varghese N."/>
            <person name="Submissions S."/>
        </authorList>
    </citation>
    <scope>NUCLEOTIDE SEQUENCE [LARGE SCALE GENOMIC DNA]</scope>
    <source>
        <strain evidence="3">IBRC-M 10403</strain>
    </source>
</reference>
<dbReference type="OrthoDB" id="4248198at2"/>
<feature type="compositionally biased region" description="Basic and acidic residues" evidence="1">
    <location>
        <begin position="1"/>
        <end position="17"/>
    </location>
</feature>
<protein>
    <submittedName>
        <fullName evidence="2">Uncharacterized protein</fullName>
    </submittedName>
</protein>